<reference evidence="1" key="2">
    <citation type="submission" date="2025-09" db="UniProtKB">
        <authorList>
            <consortium name="Ensembl"/>
        </authorList>
    </citation>
    <scope>IDENTIFICATION</scope>
</reference>
<reference evidence="1" key="1">
    <citation type="submission" date="2025-08" db="UniProtKB">
        <authorList>
            <consortium name="Ensembl"/>
        </authorList>
    </citation>
    <scope>IDENTIFICATION</scope>
</reference>
<protein>
    <submittedName>
        <fullName evidence="1">Uncharacterized protein</fullName>
    </submittedName>
</protein>
<organism evidence="1 2">
    <name type="scientific">Marmota marmota marmota</name>
    <name type="common">Alpine marmot</name>
    <dbReference type="NCBI Taxonomy" id="9994"/>
    <lineage>
        <taxon>Eukaryota</taxon>
        <taxon>Metazoa</taxon>
        <taxon>Chordata</taxon>
        <taxon>Craniata</taxon>
        <taxon>Vertebrata</taxon>
        <taxon>Euteleostomi</taxon>
        <taxon>Mammalia</taxon>
        <taxon>Eutheria</taxon>
        <taxon>Euarchontoglires</taxon>
        <taxon>Glires</taxon>
        <taxon>Rodentia</taxon>
        <taxon>Sciuromorpha</taxon>
        <taxon>Sciuridae</taxon>
        <taxon>Xerinae</taxon>
        <taxon>Marmotini</taxon>
        <taxon>Marmota</taxon>
    </lineage>
</organism>
<sequence length="149" mass="16335">MEALRRAHEAALRQLLFGALGLGRRLPPEAPRLGGADAAPAAAAPAALDLLLRALQRRPQRPVRPLALQLACAGRQLPCPAHRLLPLHQVPLLQGPLAGPSSAESLLHSAQGRQPRYSNFIIWTWLLVICQSHRDCAYQLWTNNNIFSK</sequence>
<dbReference type="Proteomes" id="UP000694407">
    <property type="component" value="Unplaced"/>
</dbReference>
<accession>A0A8C5Z251</accession>
<dbReference type="AlphaFoldDB" id="A0A8C5Z251"/>
<gene>
    <name evidence="1" type="primary">CUNH15orf61</name>
</gene>
<dbReference type="GeneTree" id="ENSGT00960000189797"/>
<evidence type="ECO:0000313" key="2">
    <source>
        <dbReference type="Proteomes" id="UP000694407"/>
    </source>
</evidence>
<name>A0A8C5Z251_MARMA</name>
<keyword evidence="2" id="KW-1185">Reference proteome</keyword>
<proteinExistence type="predicted"/>
<dbReference type="Ensembl" id="ENSMMMT00000007405.1">
    <property type="protein sequence ID" value="ENSMMMP00000006522.1"/>
    <property type="gene ID" value="ENSMMMG00000005844.1"/>
</dbReference>
<evidence type="ECO:0000313" key="1">
    <source>
        <dbReference type="Ensembl" id="ENSMMMP00000006522.1"/>
    </source>
</evidence>